<dbReference type="InterPro" id="IPR014717">
    <property type="entry name" value="Transl_elong_EF1B/ribsomal_bS6"/>
</dbReference>
<keyword evidence="10" id="KW-0648">Protein biosynthesis</keyword>
<feature type="compositionally biased region" description="Acidic residues" evidence="15">
    <location>
        <begin position="712"/>
        <end position="733"/>
    </location>
</feature>
<dbReference type="PROSITE" id="PS50862">
    <property type="entry name" value="AA_TRNA_LIGASE_II"/>
    <property type="match status" value="1"/>
</dbReference>
<evidence type="ECO:0000256" key="1">
    <source>
        <dbReference type="ARBA" id="ARBA00004496"/>
    </source>
</evidence>
<evidence type="ECO:0000256" key="13">
    <source>
        <dbReference type="ARBA" id="ARBA00048573"/>
    </source>
</evidence>
<dbReference type="EMBL" id="FN648589">
    <property type="protein sequence ID" value="CBN79710.1"/>
    <property type="molecule type" value="Genomic_DNA"/>
</dbReference>
<evidence type="ECO:0000256" key="4">
    <source>
        <dbReference type="ARBA" id="ARBA00013166"/>
    </source>
</evidence>
<dbReference type="SUPFAM" id="SSF50249">
    <property type="entry name" value="Nucleic acid-binding proteins"/>
    <property type="match status" value="1"/>
</dbReference>
<proteinExistence type="inferred from homology"/>
<keyword evidence="9" id="KW-0067">ATP-binding</keyword>
<evidence type="ECO:0000256" key="12">
    <source>
        <dbReference type="ARBA" id="ARBA00030563"/>
    </source>
</evidence>
<feature type="region of interest" description="Disordered" evidence="15">
    <location>
        <begin position="696"/>
        <end position="755"/>
    </location>
</feature>
<dbReference type="Proteomes" id="UP000002630">
    <property type="component" value="Linkage Group LG02"/>
</dbReference>
<keyword evidence="6 17" id="KW-0436">Ligase</keyword>
<dbReference type="GO" id="GO:0000049">
    <property type="term" value="F:tRNA binding"/>
    <property type="evidence" value="ECO:0007669"/>
    <property type="project" value="TreeGrafter"/>
</dbReference>
<dbReference type="Gene3D" id="3.30.930.10">
    <property type="entry name" value="Bira Bifunctional Protein, Domain 2"/>
    <property type="match status" value="1"/>
</dbReference>
<dbReference type="STRING" id="2880.D8LM77"/>
<comment type="catalytic activity">
    <reaction evidence="13 14">
        <text>tRNA(Lys) + L-lysine + ATP = L-lysyl-tRNA(Lys) + AMP + diphosphate</text>
        <dbReference type="Rhea" id="RHEA:20792"/>
        <dbReference type="Rhea" id="RHEA-COMP:9696"/>
        <dbReference type="Rhea" id="RHEA-COMP:9697"/>
        <dbReference type="ChEBI" id="CHEBI:30616"/>
        <dbReference type="ChEBI" id="CHEBI:32551"/>
        <dbReference type="ChEBI" id="CHEBI:33019"/>
        <dbReference type="ChEBI" id="CHEBI:78442"/>
        <dbReference type="ChEBI" id="CHEBI:78529"/>
        <dbReference type="ChEBI" id="CHEBI:456215"/>
        <dbReference type="EC" id="6.1.1.6"/>
    </reaction>
</comment>
<keyword evidence="11" id="KW-0030">Aminoacyl-tRNA synthetase</keyword>
<keyword evidence="5" id="KW-0963">Cytoplasm</keyword>
<gene>
    <name evidence="17" type="ORF">Esi_0392_0007</name>
</gene>
<evidence type="ECO:0000256" key="14">
    <source>
        <dbReference type="RuleBase" id="RU003748"/>
    </source>
</evidence>
<accession>D8LM77</accession>
<dbReference type="InterPro" id="IPR044136">
    <property type="entry name" value="Lys-tRNA-ligase_II_N"/>
</dbReference>
<dbReference type="SMART" id="SM00888">
    <property type="entry name" value="EF1_GNE"/>
    <property type="match status" value="1"/>
</dbReference>
<evidence type="ECO:0000256" key="15">
    <source>
        <dbReference type="SAM" id="MobiDB-lite"/>
    </source>
</evidence>
<dbReference type="GO" id="GO:0006430">
    <property type="term" value="P:lysyl-tRNA aminoacylation"/>
    <property type="evidence" value="ECO:0007669"/>
    <property type="project" value="InterPro"/>
</dbReference>
<dbReference type="GO" id="GO:0005524">
    <property type="term" value="F:ATP binding"/>
    <property type="evidence" value="ECO:0007669"/>
    <property type="project" value="UniProtKB-KW"/>
</dbReference>
<evidence type="ECO:0000256" key="6">
    <source>
        <dbReference type="ARBA" id="ARBA00022598"/>
    </source>
</evidence>
<dbReference type="GO" id="GO:0003746">
    <property type="term" value="F:translation elongation factor activity"/>
    <property type="evidence" value="ECO:0007669"/>
    <property type="project" value="UniProtKB-KW"/>
</dbReference>
<sequence length="849" mass="91755">MVATPAPLRAATLKAEAAAKKKAEKEAAKASAAAAAPPASAAASARSKAKAGAADEEELDPTQYFANRSRAIAQLEEEGTNPYPHKFHVTISIPEFVAKFKDVEVGEKQEDVVSLAGRIVKKREQGKLLFYGMKADGASVQVMASLSDYEGGEEAFWKTNGLLRRGDLIGVTGYPGKSKKGELSVFPTTMVLLSPCLHMLPNSREGLKNQETRYRQRYLDLMTNDETRRVFQVRSKVVNYIRSFLDERGFLEVETPMMNMVAGGATAKPFVTHHNDLNLDLFMRVAPELYLKMLVIGGLDRVYEIGRQFRNEGIDLTHNPEFTTCEFYQAYADYEDLMSMTEQMISGMVKKICGSFKIKYQLNPGEDPLEVDFTPPFRRVSMMDGLEEVLKVKLPALDDPEIDGKLQALLTEHGLECAPPLTTARLLDKLVGDFLEDKCVHPTFITDHPEIMSPLAKYHRSRPGLTERFELFVCGRELCNAYTELNNPMVQRQRFLDQSKASVAGDDEAQVHDEEFCTAMEYGLPPTAGWGVGVDRLTMFLSDKNNIKEVLLFPAMKPEETAAQQSTSRGIGMAPAAAAAAAPAAKAAVSYPPLFASGSSLLKDVDLASTTGIQKLEGLLKGKSFLGGPRPGSEDACVYAAASSVPPPLLATSPAVKGWLNTVGFFSPSMRASWGGGGGGAASASSKKGKKAAASAAAPAAADKSRAVEVGGGDEGDDVDSLFGDDEAGEEGEAPASGAGMSRAEQMAAAKSAKDANKKVDRSQIVFEVKPWEAGADLKGLFDKIRKTEIDGLVWGEAHKLVPVAFGVKKLVLSCVVVDSKVGVEDITDVIEKFEDEVQSVDMTTMNRL</sequence>
<dbReference type="InterPro" id="IPR018149">
    <property type="entry name" value="Lys-tRNA-synth_II_C"/>
</dbReference>
<name>D8LM77_ECTSI</name>
<dbReference type="FunFam" id="2.40.50.140:FF:000050">
    <property type="entry name" value="Lysine--tRNA ligase"/>
    <property type="match status" value="1"/>
</dbReference>
<dbReference type="FunCoup" id="D8LM77">
    <property type="interactions" value="624"/>
</dbReference>
<comment type="subcellular location">
    <subcellularLocation>
        <location evidence="1">Cytoplasm</location>
    </subcellularLocation>
</comment>
<dbReference type="InterPro" id="IPR004365">
    <property type="entry name" value="NA-bd_OB_tRNA"/>
</dbReference>
<dbReference type="FunFam" id="3.30.70.60:FF:000001">
    <property type="entry name" value="Elongation factor 1-beta 1 like"/>
    <property type="match status" value="1"/>
</dbReference>
<evidence type="ECO:0000256" key="11">
    <source>
        <dbReference type="ARBA" id="ARBA00023146"/>
    </source>
</evidence>
<dbReference type="Pfam" id="PF00736">
    <property type="entry name" value="EF1_GNE"/>
    <property type="match status" value="1"/>
</dbReference>
<dbReference type="InterPro" id="IPR006195">
    <property type="entry name" value="aa-tRNA-synth_II"/>
</dbReference>
<dbReference type="NCBIfam" id="NF001756">
    <property type="entry name" value="PRK00484.1"/>
    <property type="match status" value="1"/>
</dbReference>
<dbReference type="InterPro" id="IPR002313">
    <property type="entry name" value="Lys-tRNA-ligase_II"/>
</dbReference>
<evidence type="ECO:0000256" key="9">
    <source>
        <dbReference type="ARBA" id="ARBA00022840"/>
    </source>
</evidence>
<dbReference type="PRINTS" id="PR00982">
    <property type="entry name" value="TRNASYNTHLYS"/>
</dbReference>
<dbReference type="GO" id="GO:0005829">
    <property type="term" value="C:cytosol"/>
    <property type="evidence" value="ECO:0007669"/>
    <property type="project" value="TreeGrafter"/>
</dbReference>
<dbReference type="SUPFAM" id="SSF54984">
    <property type="entry name" value="eEF-1beta-like"/>
    <property type="match status" value="1"/>
</dbReference>
<evidence type="ECO:0000256" key="3">
    <source>
        <dbReference type="ARBA" id="ARBA00008226"/>
    </source>
</evidence>
<keyword evidence="8" id="KW-0251">Elongation factor</keyword>
<dbReference type="PANTHER" id="PTHR42918">
    <property type="entry name" value="LYSYL-TRNA SYNTHETASE"/>
    <property type="match status" value="1"/>
</dbReference>
<evidence type="ECO:0000313" key="17">
    <source>
        <dbReference type="EMBL" id="CBN79710.1"/>
    </source>
</evidence>
<dbReference type="Gene3D" id="3.30.70.60">
    <property type="match status" value="1"/>
</dbReference>
<evidence type="ECO:0000256" key="2">
    <source>
        <dbReference type="ARBA" id="ARBA00007411"/>
    </source>
</evidence>
<dbReference type="AlphaFoldDB" id="D8LM77"/>
<dbReference type="HAMAP" id="MF_00252">
    <property type="entry name" value="Lys_tRNA_synth_class2"/>
    <property type="match status" value="1"/>
</dbReference>
<dbReference type="SUPFAM" id="SSF55681">
    <property type="entry name" value="Class II aaRS and biotin synthetases"/>
    <property type="match status" value="1"/>
</dbReference>
<evidence type="ECO:0000259" key="16">
    <source>
        <dbReference type="PROSITE" id="PS50862"/>
    </source>
</evidence>
<evidence type="ECO:0000256" key="10">
    <source>
        <dbReference type="ARBA" id="ARBA00022917"/>
    </source>
</evidence>
<dbReference type="CDD" id="cd00775">
    <property type="entry name" value="LysRS_core"/>
    <property type="match status" value="1"/>
</dbReference>
<comment type="similarity">
    <text evidence="2">Belongs to the EF-1-beta/EF-1-delta family.</text>
</comment>
<feature type="region of interest" description="Disordered" evidence="15">
    <location>
        <begin position="13"/>
        <end position="60"/>
    </location>
</feature>
<dbReference type="NCBIfam" id="TIGR00499">
    <property type="entry name" value="lysS_bact"/>
    <property type="match status" value="1"/>
</dbReference>
<dbReference type="eggNOG" id="KOG1885">
    <property type="taxonomic scope" value="Eukaryota"/>
</dbReference>
<dbReference type="eggNOG" id="KOG1668">
    <property type="taxonomic scope" value="Eukaryota"/>
</dbReference>
<dbReference type="EMBL" id="FN649727">
    <property type="protein sequence ID" value="CBN79710.1"/>
    <property type="molecule type" value="Genomic_DNA"/>
</dbReference>
<dbReference type="EC" id="6.1.1.6" evidence="4 14"/>
<dbReference type="InterPro" id="IPR036219">
    <property type="entry name" value="eEF-1beta-like_sf"/>
</dbReference>
<dbReference type="GO" id="GO:0004824">
    <property type="term" value="F:lysine-tRNA ligase activity"/>
    <property type="evidence" value="ECO:0007669"/>
    <property type="project" value="UniProtKB-EC"/>
</dbReference>
<evidence type="ECO:0000256" key="8">
    <source>
        <dbReference type="ARBA" id="ARBA00022768"/>
    </source>
</evidence>
<dbReference type="InterPro" id="IPR014038">
    <property type="entry name" value="EF1B_bsu/dsu_GNE"/>
</dbReference>
<dbReference type="OrthoDB" id="21243at2759"/>
<evidence type="ECO:0000256" key="7">
    <source>
        <dbReference type="ARBA" id="ARBA00022741"/>
    </source>
</evidence>
<comment type="similarity">
    <text evidence="3">Belongs to the class-II aminoacyl-tRNA synthetase family.</text>
</comment>
<dbReference type="Pfam" id="PF00152">
    <property type="entry name" value="tRNA-synt_2"/>
    <property type="match status" value="1"/>
</dbReference>
<dbReference type="Pfam" id="PF01336">
    <property type="entry name" value="tRNA_anti-codon"/>
    <property type="match status" value="1"/>
</dbReference>
<dbReference type="PANTHER" id="PTHR42918:SF9">
    <property type="entry name" value="LYSINE--TRNA LIGASE"/>
    <property type="match status" value="1"/>
</dbReference>
<feature type="domain" description="Aminoacyl-transfer RNA synthetases class-II family profile" evidence="16">
    <location>
        <begin position="197"/>
        <end position="558"/>
    </location>
</feature>
<evidence type="ECO:0000256" key="5">
    <source>
        <dbReference type="ARBA" id="ARBA00022490"/>
    </source>
</evidence>
<keyword evidence="7" id="KW-0547">Nucleotide-binding</keyword>
<dbReference type="InterPro" id="IPR045864">
    <property type="entry name" value="aa-tRNA-synth_II/BPL/LPL"/>
</dbReference>
<keyword evidence="18" id="KW-1185">Reference proteome</keyword>
<reference evidence="17 18" key="1">
    <citation type="journal article" date="2010" name="Nature">
        <title>The Ectocarpus genome and the independent evolution of multicellularity in brown algae.</title>
        <authorList>
            <person name="Cock J.M."/>
            <person name="Sterck L."/>
            <person name="Rouze P."/>
            <person name="Scornet D."/>
            <person name="Allen A.E."/>
            <person name="Amoutzias G."/>
            <person name="Anthouard V."/>
            <person name="Artiguenave F."/>
            <person name="Aury J.M."/>
            <person name="Badger J.H."/>
            <person name="Beszteri B."/>
            <person name="Billiau K."/>
            <person name="Bonnet E."/>
            <person name="Bothwell J.H."/>
            <person name="Bowler C."/>
            <person name="Boyen C."/>
            <person name="Brownlee C."/>
            <person name="Carrano C.J."/>
            <person name="Charrier B."/>
            <person name="Cho G.Y."/>
            <person name="Coelho S.M."/>
            <person name="Collen J."/>
            <person name="Corre E."/>
            <person name="Da Silva C."/>
            <person name="Delage L."/>
            <person name="Delaroque N."/>
            <person name="Dittami S.M."/>
            <person name="Doulbeau S."/>
            <person name="Elias M."/>
            <person name="Farnham G."/>
            <person name="Gachon C.M."/>
            <person name="Gschloessl B."/>
            <person name="Heesch S."/>
            <person name="Jabbari K."/>
            <person name="Jubin C."/>
            <person name="Kawai H."/>
            <person name="Kimura K."/>
            <person name="Kloareg B."/>
            <person name="Kupper F.C."/>
            <person name="Lang D."/>
            <person name="Le Bail A."/>
            <person name="Leblanc C."/>
            <person name="Lerouge P."/>
            <person name="Lohr M."/>
            <person name="Lopez P.J."/>
            <person name="Martens C."/>
            <person name="Maumus F."/>
            <person name="Michel G."/>
            <person name="Miranda-Saavedra D."/>
            <person name="Morales J."/>
            <person name="Moreau H."/>
            <person name="Motomura T."/>
            <person name="Nagasato C."/>
            <person name="Napoli C.A."/>
            <person name="Nelson D.R."/>
            <person name="Nyvall-Collen P."/>
            <person name="Peters A.F."/>
            <person name="Pommier C."/>
            <person name="Potin P."/>
            <person name="Poulain J."/>
            <person name="Quesneville H."/>
            <person name="Read B."/>
            <person name="Rensing S.A."/>
            <person name="Ritter A."/>
            <person name="Rousvoal S."/>
            <person name="Samanta M."/>
            <person name="Samson G."/>
            <person name="Schroeder D.C."/>
            <person name="Segurens B."/>
            <person name="Strittmatter M."/>
            <person name="Tonon T."/>
            <person name="Tregear J.W."/>
            <person name="Valentin K."/>
            <person name="von Dassow P."/>
            <person name="Yamagishi T."/>
            <person name="Van de Peer Y."/>
            <person name="Wincker P."/>
        </authorList>
    </citation>
    <scope>NUCLEOTIDE SEQUENCE [LARGE SCALE GENOMIC DNA]</scope>
    <source>
        <strain evidence="18">Ec32 / CCAP1310/4</strain>
    </source>
</reference>
<evidence type="ECO:0000313" key="18">
    <source>
        <dbReference type="Proteomes" id="UP000002630"/>
    </source>
</evidence>
<dbReference type="FunFam" id="3.30.930.10:FF:000238">
    <property type="entry name" value="Lysine--tRNA ligase"/>
    <property type="match status" value="1"/>
</dbReference>
<dbReference type="CDD" id="cd00292">
    <property type="entry name" value="EF1B"/>
    <property type="match status" value="1"/>
</dbReference>
<protein>
    <recommendedName>
        <fullName evidence="4 14">Lysine--tRNA ligase</fullName>
        <ecNumber evidence="4 14">6.1.1.6</ecNumber>
    </recommendedName>
    <alternativeName>
        <fullName evidence="12 14">Lysyl-tRNA synthetase</fullName>
    </alternativeName>
</protein>
<feature type="compositionally biased region" description="Low complexity" evidence="15">
    <location>
        <begin position="29"/>
        <end position="52"/>
    </location>
</feature>
<dbReference type="Gene3D" id="2.40.50.140">
    <property type="entry name" value="Nucleic acid-binding proteins"/>
    <property type="match status" value="1"/>
</dbReference>
<dbReference type="InParanoid" id="D8LM77"/>
<dbReference type="CDD" id="cd04322">
    <property type="entry name" value="LysRS_N"/>
    <property type="match status" value="1"/>
</dbReference>
<dbReference type="InterPro" id="IPR004364">
    <property type="entry name" value="Aa-tRNA-synt_II"/>
</dbReference>
<feature type="compositionally biased region" description="Basic and acidic residues" evidence="15">
    <location>
        <begin position="17"/>
        <end position="28"/>
    </location>
</feature>
<organism evidence="17 18">
    <name type="scientific">Ectocarpus siliculosus</name>
    <name type="common">Brown alga</name>
    <name type="synonym">Conferva siliculosa</name>
    <dbReference type="NCBI Taxonomy" id="2880"/>
    <lineage>
        <taxon>Eukaryota</taxon>
        <taxon>Sar</taxon>
        <taxon>Stramenopiles</taxon>
        <taxon>Ochrophyta</taxon>
        <taxon>PX clade</taxon>
        <taxon>Phaeophyceae</taxon>
        <taxon>Ectocarpales</taxon>
        <taxon>Ectocarpaceae</taxon>
        <taxon>Ectocarpus</taxon>
    </lineage>
</organism>
<dbReference type="InterPro" id="IPR012340">
    <property type="entry name" value="NA-bd_OB-fold"/>
</dbReference>